<evidence type="ECO:0000259" key="2">
    <source>
        <dbReference type="Pfam" id="PF13473"/>
    </source>
</evidence>
<gene>
    <name evidence="3" type="ordered locus">ROP_62380</name>
</gene>
<dbReference type="SUPFAM" id="SSF49503">
    <property type="entry name" value="Cupredoxins"/>
    <property type="match status" value="1"/>
</dbReference>
<dbReference type="PROSITE" id="PS51257">
    <property type="entry name" value="PROKAR_LIPOPROTEIN"/>
    <property type="match status" value="1"/>
</dbReference>
<name>C1B064_RHOOB</name>
<protein>
    <submittedName>
        <fullName evidence="3">Putative blue copper protein</fullName>
    </submittedName>
</protein>
<keyword evidence="1" id="KW-0732">Signal</keyword>
<proteinExistence type="predicted"/>
<dbReference type="InterPro" id="IPR008972">
    <property type="entry name" value="Cupredoxin"/>
</dbReference>
<dbReference type="Gene3D" id="2.60.40.420">
    <property type="entry name" value="Cupredoxins - blue copper proteins"/>
    <property type="match status" value="1"/>
</dbReference>
<dbReference type="HOGENOM" id="CLU_084115_4_0_11"/>
<dbReference type="InterPro" id="IPR028096">
    <property type="entry name" value="EfeO_Cupredoxin"/>
</dbReference>
<sequence>MRVRGTSWIAGVALAASISMTAVVSGCAAPADEAPEAPTGPVVQVANMAYAPSTITVRAGDTVTWNFDDRGVTHDVVGIGAAKSVLRSRLMQTGTFTYTFTEPGTYEYTCSLHPDMTGTVIVTP</sequence>
<dbReference type="PANTHER" id="PTHR36507">
    <property type="entry name" value="BLL1555 PROTEIN"/>
    <property type="match status" value="1"/>
</dbReference>
<dbReference type="InterPro" id="IPR052721">
    <property type="entry name" value="ET_Amicyanin"/>
</dbReference>
<dbReference type="RefSeq" id="WP_015889948.1">
    <property type="nucleotide sequence ID" value="NC_012522.1"/>
</dbReference>
<dbReference type="Pfam" id="PF13473">
    <property type="entry name" value="Cupredoxin_1"/>
    <property type="match status" value="1"/>
</dbReference>
<accession>C1B064</accession>
<feature type="domain" description="EfeO-type cupredoxin-like" evidence="2">
    <location>
        <begin position="26"/>
        <end position="122"/>
    </location>
</feature>
<reference evidence="3 4" key="1">
    <citation type="submission" date="2009-03" db="EMBL/GenBank/DDBJ databases">
        <title>Comparison of the complete genome sequences of Rhodococcus erythropolis PR4 and Rhodococcus opacus B4.</title>
        <authorList>
            <person name="Takarada H."/>
            <person name="Sekine M."/>
            <person name="Hosoyama A."/>
            <person name="Yamada R."/>
            <person name="Fujisawa T."/>
            <person name="Omata S."/>
            <person name="Shimizu A."/>
            <person name="Tsukatani N."/>
            <person name="Tanikawa S."/>
            <person name="Fujita N."/>
            <person name="Harayama S."/>
        </authorList>
    </citation>
    <scope>NUCLEOTIDE SEQUENCE [LARGE SCALE GENOMIC DNA]</scope>
    <source>
        <strain evidence="3 4">B4</strain>
    </source>
</reference>
<dbReference type="EMBL" id="AP011115">
    <property type="protein sequence ID" value="BAH54485.1"/>
    <property type="molecule type" value="Genomic_DNA"/>
</dbReference>
<dbReference type="OrthoDB" id="574459at2"/>
<dbReference type="KEGG" id="rop:ROP_62380"/>
<organism evidence="3 4">
    <name type="scientific">Rhodococcus opacus (strain B4)</name>
    <dbReference type="NCBI Taxonomy" id="632772"/>
    <lineage>
        <taxon>Bacteria</taxon>
        <taxon>Bacillati</taxon>
        <taxon>Actinomycetota</taxon>
        <taxon>Actinomycetes</taxon>
        <taxon>Mycobacteriales</taxon>
        <taxon>Nocardiaceae</taxon>
        <taxon>Rhodococcus</taxon>
    </lineage>
</organism>
<feature type="chain" id="PRO_5038957247" evidence="1">
    <location>
        <begin position="29"/>
        <end position="124"/>
    </location>
</feature>
<dbReference type="STRING" id="632772.ROP_62380"/>
<dbReference type="Proteomes" id="UP000002212">
    <property type="component" value="Chromosome"/>
</dbReference>
<evidence type="ECO:0000256" key="1">
    <source>
        <dbReference type="SAM" id="SignalP"/>
    </source>
</evidence>
<dbReference type="AlphaFoldDB" id="C1B064"/>
<feature type="signal peptide" evidence="1">
    <location>
        <begin position="1"/>
        <end position="28"/>
    </location>
</feature>
<evidence type="ECO:0000313" key="4">
    <source>
        <dbReference type="Proteomes" id="UP000002212"/>
    </source>
</evidence>
<evidence type="ECO:0000313" key="3">
    <source>
        <dbReference type="EMBL" id="BAH54485.1"/>
    </source>
</evidence>
<dbReference type="PANTHER" id="PTHR36507:SF1">
    <property type="entry name" value="BLL1555 PROTEIN"/>
    <property type="match status" value="1"/>
</dbReference>
<dbReference type="PATRIC" id="fig|632772.20.peg.6515"/>